<dbReference type="SUPFAM" id="SSF46689">
    <property type="entry name" value="Homeodomain-like"/>
    <property type="match status" value="1"/>
</dbReference>
<organism evidence="6 7">
    <name type="scientific">Catenulispora pinistramenti</name>
    <dbReference type="NCBI Taxonomy" id="2705254"/>
    <lineage>
        <taxon>Bacteria</taxon>
        <taxon>Bacillati</taxon>
        <taxon>Actinomycetota</taxon>
        <taxon>Actinomycetes</taxon>
        <taxon>Catenulisporales</taxon>
        <taxon>Catenulisporaceae</taxon>
        <taxon>Catenulispora</taxon>
    </lineage>
</organism>
<accession>A0ABS5KNB2</accession>
<keyword evidence="3" id="KW-0804">Transcription</keyword>
<protein>
    <submittedName>
        <fullName evidence="6">TetR/AcrR family transcriptional regulator C-terminal domain-containing protein</fullName>
    </submittedName>
</protein>
<keyword evidence="1" id="KW-0805">Transcription regulation</keyword>
<dbReference type="PROSITE" id="PS50977">
    <property type="entry name" value="HTH_TETR_2"/>
    <property type="match status" value="1"/>
</dbReference>
<gene>
    <name evidence="6" type="ORF">KGQ19_11610</name>
</gene>
<dbReference type="InterPro" id="IPR036271">
    <property type="entry name" value="Tet_transcr_reg_TetR-rel_C_sf"/>
</dbReference>
<feature type="domain" description="HTH tetR-type" evidence="5">
    <location>
        <begin position="47"/>
        <end position="107"/>
    </location>
</feature>
<evidence type="ECO:0000256" key="1">
    <source>
        <dbReference type="ARBA" id="ARBA00023015"/>
    </source>
</evidence>
<dbReference type="RefSeq" id="WP_212009102.1">
    <property type="nucleotide sequence ID" value="NZ_JAAFYZ010000029.1"/>
</dbReference>
<comment type="caution">
    <text evidence="6">The sequence shown here is derived from an EMBL/GenBank/DDBJ whole genome shotgun (WGS) entry which is preliminary data.</text>
</comment>
<dbReference type="InterPro" id="IPR001647">
    <property type="entry name" value="HTH_TetR"/>
</dbReference>
<evidence type="ECO:0000313" key="7">
    <source>
        <dbReference type="Proteomes" id="UP000730482"/>
    </source>
</evidence>
<dbReference type="Proteomes" id="UP000730482">
    <property type="component" value="Unassembled WGS sequence"/>
</dbReference>
<dbReference type="EMBL" id="JAAFYZ010000029">
    <property type="protein sequence ID" value="MBS2547517.1"/>
    <property type="molecule type" value="Genomic_DNA"/>
</dbReference>
<evidence type="ECO:0000259" key="5">
    <source>
        <dbReference type="PROSITE" id="PS50977"/>
    </source>
</evidence>
<keyword evidence="2 4" id="KW-0238">DNA-binding</keyword>
<dbReference type="Gene3D" id="1.10.10.60">
    <property type="entry name" value="Homeodomain-like"/>
    <property type="match status" value="1"/>
</dbReference>
<evidence type="ECO:0000313" key="6">
    <source>
        <dbReference type="EMBL" id="MBS2547517.1"/>
    </source>
</evidence>
<dbReference type="PANTHER" id="PTHR30055:SF151">
    <property type="entry name" value="TRANSCRIPTIONAL REGULATORY PROTEIN"/>
    <property type="match status" value="1"/>
</dbReference>
<name>A0ABS5KNB2_9ACTN</name>
<dbReference type="Pfam" id="PF00440">
    <property type="entry name" value="TetR_N"/>
    <property type="match status" value="1"/>
</dbReference>
<dbReference type="Pfam" id="PF02909">
    <property type="entry name" value="TetR_C_1"/>
    <property type="match status" value="1"/>
</dbReference>
<sequence length="264" mass="28897">MDCRVCGTALTSAGRGRPPRYCSRACRSKAYRERVAERGVEPAERMPLGVEQIVRAAIELADDAGAQALTMRGVAARLGVGVMSLYRYVSGRDELIDLITDAVFGERSLPDSGGPQGWRARLELSARSEWALYQAHPWLPRVADLISHPPASTNLLAYTDWRLRAVAGCGFPYSAMVQIAALVSSFVQSIALAQGHGPRTGGLNRRDWMAARKEAFDRSSRNLPMVSRFGEEALQATESQALFEFGLERLLDGFGLMLEPARPS</sequence>
<dbReference type="InterPro" id="IPR004111">
    <property type="entry name" value="Repressor_TetR_C"/>
</dbReference>
<proteinExistence type="predicted"/>
<dbReference type="SUPFAM" id="SSF48498">
    <property type="entry name" value="Tetracyclin repressor-like, C-terminal domain"/>
    <property type="match status" value="1"/>
</dbReference>
<keyword evidence="7" id="KW-1185">Reference proteome</keyword>
<evidence type="ECO:0000256" key="3">
    <source>
        <dbReference type="ARBA" id="ARBA00023163"/>
    </source>
</evidence>
<feature type="DNA-binding region" description="H-T-H motif" evidence="4">
    <location>
        <begin position="70"/>
        <end position="89"/>
    </location>
</feature>
<dbReference type="InterPro" id="IPR009057">
    <property type="entry name" value="Homeodomain-like_sf"/>
</dbReference>
<dbReference type="InterPro" id="IPR050109">
    <property type="entry name" value="HTH-type_TetR-like_transc_reg"/>
</dbReference>
<evidence type="ECO:0000256" key="2">
    <source>
        <dbReference type="ARBA" id="ARBA00023125"/>
    </source>
</evidence>
<dbReference type="PANTHER" id="PTHR30055">
    <property type="entry name" value="HTH-TYPE TRANSCRIPTIONAL REGULATOR RUTR"/>
    <property type="match status" value="1"/>
</dbReference>
<evidence type="ECO:0000256" key="4">
    <source>
        <dbReference type="PROSITE-ProRule" id="PRU00335"/>
    </source>
</evidence>
<reference evidence="6 7" key="1">
    <citation type="submission" date="2020-02" db="EMBL/GenBank/DDBJ databases">
        <title>Acidophilic actinobacteria isolated from forest soil.</title>
        <authorList>
            <person name="Golinska P."/>
        </authorList>
    </citation>
    <scope>NUCLEOTIDE SEQUENCE [LARGE SCALE GENOMIC DNA]</scope>
    <source>
        <strain evidence="6 7">NL8</strain>
    </source>
</reference>
<dbReference type="Gene3D" id="1.10.357.10">
    <property type="entry name" value="Tetracycline Repressor, domain 2"/>
    <property type="match status" value="1"/>
</dbReference>